<keyword evidence="5" id="KW-1185">Reference proteome</keyword>
<proteinExistence type="predicted"/>
<dbReference type="InterPro" id="IPR001401">
    <property type="entry name" value="Dynamin_GTPase"/>
</dbReference>
<dbReference type="SMART" id="SM00053">
    <property type="entry name" value="DYNc"/>
    <property type="match status" value="1"/>
</dbReference>
<dbReference type="PRINTS" id="PR00195">
    <property type="entry name" value="DYNAMIN"/>
</dbReference>
<dbReference type="Pfam" id="PF00350">
    <property type="entry name" value="Dynamin_N"/>
    <property type="match status" value="2"/>
</dbReference>
<dbReference type="GO" id="GO:0016020">
    <property type="term" value="C:membrane"/>
    <property type="evidence" value="ECO:0007669"/>
    <property type="project" value="TreeGrafter"/>
</dbReference>
<dbReference type="GO" id="GO:0003924">
    <property type="term" value="F:GTPase activity"/>
    <property type="evidence" value="ECO:0007669"/>
    <property type="project" value="InterPro"/>
</dbReference>
<dbReference type="InterPro" id="IPR022812">
    <property type="entry name" value="Dynamin"/>
</dbReference>
<evidence type="ECO:0000313" key="4">
    <source>
        <dbReference type="EMBL" id="KAK9820307.1"/>
    </source>
</evidence>
<accession>A0AAW1QG65</accession>
<evidence type="ECO:0000259" key="3">
    <source>
        <dbReference type="SMART" id="SM00053"/>
    </source>
</evidence>
<keyword evidence="1" id="KW-0547">Nucleotide-binding</keyword>
<dbReference type="PANTHER" id="PTHR11566">
    <property type="entry name" value="DYNAMIN"/>
    <property type="match status" value="1"/>
</dbReference>
<dbReference type="EMBL" id="JALJOR010000003">
    <property type="protein sequence ID" value="KAK9820307.1"/>
    <property type="molecule type" value="Genomic_DNA"/>
</dbReference>
<evidence type="ECO:0000256" key="1">
    <source>
        <dbReference type="ARBA" id="ARBA00022741"/>
    </source>
</evidence>
<dbReference type="InterPro" id="IPR045063">
    <property type="entry name" value="Dynamin_N"/>
</dbReference>
<dbReference type="CDD" id="cd08771">
    <property type="entry name" value="DLP_1"/>
    <property type="match status" value="1"/>
</dbReference>
<dbReference type="GO" id="GO:0005525">
    <property type="term" value="F:GTP binding"/>
    <property type="evidence" value="ECO:0007669"/>
    <property type="project" value="InterPro"/>
</dbReference>
<evidence type="ECO:0000256" key="2">
    <source>
        <dbReference type="ARBA" id="ARBA00023134"/>
    </source>
</evidence>
<evidence type="ECO:0000313" key="5">
    <source>
        <dbReference type="Proteomes" id="UP001489004"/>
    </source>
</evidence>
<dbReference type="AlphaFoldDB" id="A0AAW1QG65"/>
<reference evidence="4 5" key="1">
    <citation type="journal article" date="2024" name="Nat. Commun.">
        <title>Phylogenomics reveals the evolutionary origins of lichenization in chlorophyte algae.</title>
        <authorList>
            <person name="Puginier C."/>
            <person name="Libourel C."/>
            <person name="Otte J."/>
            <person name="Skaloud P."/>
            <person name="Haon M."/>
            <person name="Grisel S."/>
            <person name="Petersen M."/>
            <person name="Berrin J.G."/>
            <person name="Delaux P.M."/>
            <person name="Dal Grande F."/>
            <person name="Keller J."/>
        </authorList>
    </citation>
    <scope>NUCLEOTIDE SEQUENCE [LARGE SCALE GENOMIC DNA]</scope>
    <source>
        <strain evidence="4 5">SAG 2043</strain>
    </source>
</reference>
<dbReference type="Pfam" id="PF01031">
    <property type="entry name" value="Dynamin_M"/>
    <property type="match status" value="1"/>
</dbReference>
<organism evidence="4 5">
    <name type="scientific">[Myrmecia] bisecta</name>
    <dbReference type="NCBI Taxonomy" id="41462"/>
    <lineage>
        <taxon>Eukaryota</taxon>
        <taxon>Viridiplantae</taxon>
        <taxon>Chlorophyta</taxon>
        <taxon>core chlorophytes</taxon>
        <taxon>Trebouxiophyceae</taxon>
        <taxon>Trebouxiales</taxon>
        <taxon>Trebouxiaceae</taxon>
        <taxon>Myrmecia</taxon>
    </lineage>
</organism>
<dbReference type="GO" id="GO:0005737">
    <property type="term" value="C:cytoplasm"/>
    <property type="evidence" value="ECO:0007669"/>
    <property type="project" value="TreeGrafter"/>
</dbReference>
<dbReference type="InterPro" id="IPR027417">
    <property type="entry name" value="P-loop_NTPase"/>
</dbReference>
<dbReference type="PANTHER" id="PTHR11566:SF173">
    <property type="entry name" value="DYNAMIN-RELATED PROTEIN 4C"/>
    <property type="match status" value="1"/>
</dbReference>
<protein>
    <recommendedName>
        <fullName evidence="3">Dynamin GTPase domain-containing protein</fullName>
    </recommendedName>
</protein>
<dbReference type="Gene3D" id="3.40.50.300">
    <property type="entry name" value="P-loop containing nucleotide triphosphate hydrolases"/>
    <property type="match status" value="2"/>
</dbReference>
<dbReference type="InterPro" id="IPR000375">
    <property type="entry name" value="Dynamin_stalk"/>
</dbReference>
<name>A0AAW1QG65_9CHLO</name>
<sequence length="440" mass="49509">MLYTARYDEEIRPKLDVLDKIRPYLKEEDGIQTPAIVVCGDQSAGKSSVIESISGIQLPRGQGIVTRAPLELQLRAGKHIRAELSYTPAGGTPVSQPRDNYDRVKALNNKYLAGHSKVILCVMPANVDFATCEAINLAEQHDPEKRRTLGVVTKIDKAEKGIRARLGATGDHQVRLEMGIIAVRNKTQEEVESNTPADEALELERAFFDGHPELSAMPRDVLGKPALVNKLVEIQADVICTSLPALQEQVQAKLTRTLEELNQMHGIVESEDEAHRLVFQRLNRLQQAFHDLHKGEYEMLKGAALEDKRRIAAKVWDIFVDYDKKYIEQVLVMLIEDILEDFPRLTLLVKAEIKAIMQRQEADASAVIRRLMRAQREVFTVNDYYLQTLNKMKTDVQRFKAWKDRRLKEGEPTSAPALSPATEELAGKEFIDKLAGSASP</sequence>
<dbReference type="SUPFAM" id="SSF52540">
    <property type="entry name" value="P-loop containing nucleoside triphosphate hydrolases"/>
    <property type="match status" value="1"/>
</dbReference>
<dbReference type="Gene3D" id="1.20.120.1240">
    <property type="entry name" value="Dynamin, middle domain"/>
    <property type="match status" value="1"/>
</dbReference>
<comment type="caution">
    <text evidence="4">The sequence shown here is derived from an EMBL/GenBank/DDBJ whole genome shotgun (WGS) entry which is preliminary data.</text>
</comment>
<dbReference type="GO" id="GO:0008017">
    <property type="term" value="F:microtubule binding"/>
    <property type="evidence" value="ECO:0007669"/>
    <property type="project" value="TreeGrafter"/>
</dbReference>
<gene>
    <name evidence="4" type="ORF">WJX72_008773</name>
</gene>
<feature type="domain" description="Dynamin GTPase" evidence="3">
    <location>
        <begin position="8"/>
        <end position="194"/>
    </location>
</feature>
<dbReference type="GO" id="GO:0005874">
    <property type="term" value="C:microtubule"/>
    <property type="evidence" value="ECO:0007669"/>
    <property type="project" value="TreeGrafter"/>
</dbReference>
<keyword evidence="2" id="KW-0342">GTP-binding</keyword>
<dbReference type="Proteomes" id="UP001489004">
    <property type="component" value="Unassembled WGS sequence"/>
</dbReference>